<keyword evidence="6" id="KW-0788">Thiol protease</keyword>
<evidence type="ECO:0000256" key="1">
    <source>
        <dbReference type="ARBA" id="ARBA00000707"/>
    </source>
</evidence>
<evidence type="ECO:0000313" key="10">
    <source>
        <dbReference type="Proteomes" id="UP000007875"/>
    </source>
</evidence>
<comment type="catalytic activity">
    <reaction evidence="1">
        <text>Thiol-dependent hydrolysis of ester, thioester, amide, peptide and isopeptide bonds formed by the C-terminal Gly of ubiquitin (a 76-residue protein attached to proteins as an intracellular targeting signal).</text>
        <dbReference type="EC" id="3.4.19.12"/>
    </reaction>
</comment>
<dbReference type="GO" id="GO:0061136">
    <property type="term" value="P:regulation of proteasomal protein catabolic process"/>
    <property type="evidence" value="ECO:0007669"/>
    <property type="project" value="TreeGrafter"/>
</dbReference>
<dbReference type="GO" id="GO:0070628">
    <property type="term" value="F:proteasome binding"/>
    <property type="evidence" value="ECO:0007669"/>
    <property type="project" value="TreeGrafter"/>
</dbReference>
<proteinExistence type="predicted"/>
<dbReference type="Pfam" id="PF00443">
    <property type="entry name" value="UCH"/>
    <property type="match status" value="1"/>
</dbReference>
<dbReference type="InterPro" id="IPR001394">
    <property type="entry name" value="Peptidase_C19_UCH"/>
</dbReference>
<dbReference type="Proteomes" id="UP000007875">
    <property type="component" value="Unassembled WGS sequence"/>
</dbReference>
<dbReference type="AlphaFoldDB" id="H2YB37"/>
<dbReference type="GO" id="GO:0043161">
    <property type="term" value="P:proteasome-mediated ubiquitin-dependent protein catabolic process"/>
    <property type="evidence" value="ECO:0007669"/>
    <property type="project" value="InterPro"/>
</dbReference>
<dbReference type="InterPro" id="IPR044635">
    <property type="entry name" value="UBP14-like"/>
</dbReference>
<sequence length="363" mass="40694">MHKSCASNSSELNSICRRRRSGTESPSYGLSPNKRSKEEEEAPSHHDNRPESASSSTSNMSCSSVTDEEAHMVGSILQKWKSEVESKIAAIKEKIEETQLIIDKMFDDPNDRKFSYSLHAVLVHQGQALAGHYWAYVRDYVNRRWLKFNDVSVTEETYDQLTNDSIGGVHSYRFYGNSASAYCLIYVDNRKIDLSYENDSLGVIASDTVLANLVNEHNQQLENELEHWDVERAKELSLESKSLEMEIVPTDSASPGGAWNLTDLKNAVHKVSSTYTGMGPEKALEKVHQSRIEEEMNNTLSQPSNIEDQRSESKNSSAEGDGAIFEDADHQPRILTPIVHDEEDITCPVFQASIFAILQAGKT</sequence>
<evidence type="ECO:0000256" key="5">
    <source>
        <dbReference type="ARBA" id="ARBA00022801"/>
    </source>
</evidence>
<keyword evidence="4" id="KW-0833">Ubl conjugation pathway</keyword>
<keyword evidence="3" id="KW-0645">Protease</keyword>
<evidence type="ECO:0000256" key="4">
    <source>
        <dbReference type="ARBA" id="ARBA00022786"/>
    </source>
</evidence>
<dbReference type="EC" id="3.4.19.12" evidence="2"/>
<evidence type="ECO:0000256" key="7">
    <source>
        <dbReference type="SAM" id="MobiDB-lite"/>
    </source>
</evidence>
<dbReference type="PROSITE" id="PS00973">
    <property type="entry name" value="USP_2"/>
    <property type="match status" value="1"/>
</dbReference>
<dbReference type="GeneTree" id="ENSGT00940000157670"/>
<feature type="region of interest" description="Disordered" evidence="7">
    <location>
        <begin position="1"/>
        <end position="65"/>
    </location>
</feature>
<protein>
    <recommendedName>
        <fullName evidence="2">ubiquitinyl hydrolase 1</fullName>
        <ecNumber evidence="2">3.4.19.12</ecNumber>
    </recommendedName>
</protein>
<dbReference type="PANTHER" id="PTHR43982:SF6">
    <property type="entry name" value="UBIQUITIN CARBOXYL-TERMINAL HYDROLASE 2-RELATED"/>
    <property type="match status" value="1"/>
</dbReference>
<keyword evidence="10" id="KW-1185">Reference proteome</keyword>
<name>H2YB37_CIOSA</name>
<organism evidence="9 10">
    <name type="scientific">Ciona savignyi</name>
    <name type="common">Pacific transparent sea squirt</name>
    <dbReference type="NCBI Taxonomy" id="51511"/>
    <lineage>
        <taxon>Eukaryota</taxon>
        <taxon>Metazoa</taxon>
        <taxon>Chordata</taxon>
        <taxon>Tunicata</taxon>
        <taxon>Ascidiacea</taxon>
        <taxon>Phlebobranchia</taxon>
        <taxon>Cionidae</taxon>
        <taxon>Ciona</taxon>
    </lineage>
</organism>
<feature type="compositionally biased region" description="Basic and acidic residues" evidence="7">
    <location>
        <begin position="35"/>
        <end position="50"/>
    </location>
</feature>
<keyword evidence="5" id="KW-0378">Hydrolase</keyword>
<dbReference type="InterPro" id="IPR038765">
    <property type="entry name" value="Papain-like_cys_pep_sf"/>
</dbReference>
<accession>H2YB37</accession>
<dbReference type="InterPro" id="IPR018200">
    <property type="entry name" value="USP_CS"/>
</dbReference>
<reference evidence="10" key="1">
    <citation type="submission" date="2003-08" db="EMBL/GenBank/DDBJ databases">
        <authorList>
            <person name="Birren B."/>
            <person name="Nusbaum C."/>
            <person name="Abebe A."/>
            <person name="Abouelleil A."/>
            <person name="Adekoya E."/>
            <person name="Ait-zahra M."/>
            <person name="Allen N."/>
            <person name="Allen T."/>
            <person name="An P."/>
            <person name="Anderson M."/>
            <person name="Anderson S."/>
            <person name="Arachchi H."/>
            <person name="Armbruster J."/>
            <person name="Bachantsang P."/>
            <person name="Baldwin J."/>
            <person name="Barry A."/>
            <person name="Bayul T."/>
            <person name="Blitshsteyn B."/>
            <person name="Bloom T."/>
            <person name="Blye J."/>
            <person name="Boguslavskiy L."/>
            <person name="Borowsky M."/>
            <person name="Boukhgalter B."/>
            <person name="Brunache A."/>
            <person name="Butler J."/>
            <person name="Calixte N."/>
            <person name="Calvo S."/>
            <person name="Camarata J."/>
            <person name="Campo K."/>
            <person name="Chang J."/>
            <person name="Cheshatsang Y."/>
            <person name="Citroen M."/>
            <person name="Collymore A."/>
            <person name="Considine T."/>
            <person name="Cook A."/>
            <person name="Cooke P."/>
            <person name="Corum B."/>
            <person name="Cuomo C."/>
            <person name="David R."/>
            <person name="Dawoe T."/>
            <person name="Degray S."/>
            <person name="Dodge S."/>
            <person name="Dooley K."/>
            <person name="Dorje P."/>
            <person name="Dorjee K."/>
            <person name="Dorris L."/>
            <person name="Duffey N."/>
            <person name="Dupes A."/>
            <person name="Elkins T."/>
            <person name="Engels R."/>
            <person name="Erickson J."/>
            <person name="Farina A."/>
            <person name="Faro S."/>
            <person name="Ferreira P."/>
            <person name="Fischer H."/>
            <person name="Fitzgerald M."/>
            <person name="Foley K."/>
            <person name="Gage D."/>
            <person name="Galagan J."/>
            <person name="Gearin G."/>
            <person name="Gnerre S."/>
            <person name="Gnirke A."/>
            <person name="Goyette A."/>
            <person name="Graham J."/>
            <person name="Grandbois E."/>
            <person name="Gyaltsen K."/>
            <person name="Hafez N."/>
            <person name="Hagopian D."/>
            <person name="Hagos B."/>
            <person name="Hall J."/>
            <person name="Hatcher B."/>
            <person name="Heller A."/>
            <person name="Higgins H."/>
            <person name="Honan T."/>
            <person name="Horn A."/>
            <person name="Houde N."/>
            <person name="Hughes L."/>
            <person name="Hulme W."/>
            <person name="Husby E."/>
            <person name="Iliev I."/>
            <person name="Jaffe D."/>
            <person name="Jones C."/>
            <person name="Kamal M."/>
            <person name="Kamat A."/>
            <person name="Kamvysselis M."/>
            <person name="Karlsson E."/>
            <person name="Kells C."/>
            <person name="Kieu A."/>
            <person name="Kisner P."/>
            <person name="Kodira C."/>
            <person name="Kulbokas E."/>
            <person name="Labutti K."/>
            <person name="Lama D."/>
            <person name="Landers T."/>
            <person name="Leger J."/>
            <person name="Levine S."/>
            <person name="Lewis D."/>
            <person name="Lewis T."/>
            <person name="Lindblad-toh K."/>
            <person name="Liu X."/>
            <person name="Lokyitsang T."/>
            <person name="Lokyitsang Y."/>
            <person name="Lucien O."/>
            <person name="Lui A."/>
            <person name="Ma L.J."/>
            <person name="Mabbitt R."/>
            <person name="Macdonald J."/>
            <person name="Maclean C."/>
            <person name="Major J."/>
            <person name="Manning J."/>
            <person name="Marabella R."/>
            <person name="Maru K."/>
            <person name="Matthews C."/>
            <person name="Mauceli E."/>
            <person name="Mccarthy M."/>
            <person name="Mcdonough S."/>
            <person name="Mcghee T."/>
            <person name="Meldrim J."/>
            <person name="Meneus L."/>
            <person name="Mesirov J."/>
            <person name="Mihalev A."/>
            <person name="Mihova T."/>
            <person name="Mikkelsen T."/>
            <person name="Mlenga V."/>
            <person name="Moru K."/>
            <person name="Mozes J."/>
            <person name="Mulrain L."/>
            <person name="Munson G."/>
            <person name="Naylor J."/>
            <person name="Newes C."/>
            <person name="Nguyen C."/>
            <person name="Nguyen N."/>
            <person name="Nguyen T."/>
            <person name="Nicol R."/>
            <person name="Nielsen C."/>
            <person name="Nizzari M."/>
            <person name="Norbu C."/>
            <person name="Norbu N."/>
            <person name="O'donnell P."/>
            <person name="Okoawo O."/>
            <person name="O'leary S."/>
            <person name="Omotosho B."/>
            <person name="O'neill K."/>
            <person name="Osman S."/>
            <person name="Parker S."/>
            <person name="Perrin D."/>
            <person name="Phunkhang P."/>
            <person name="Piqani B."/>
            <person name="Purcell S."/>
            <person name="Rachupka T."/>
            <person name="Ramasamy U."/>
            <person name="Rameau R."/>
            <person name="Ray V."/>
            <person name="Raymond C."/>
            <person name="Retta R."/>
            <person name="Richardson S."/>
            <person name="Rise C."/>
            <person name="Rodriguez J."/>
            <person name="Rogers J."/>
            <person name="Rogov P."/>
            <person name="Rutman M."/>
            <person name="Schupbach R."/>
            <person name="Seaman C."/>
            <person name="Settipalli S."/>
            <person name="Sharpe T."/>
            <person name="Sheridan J."/>
            <person name="Sherpa N."/>
            <person name="Shi J."/>
            <person name="Smirnov S."/>
            <person name="Smith C."/>
            <person name="Sougnez C."/>
            <person name="Spencer B."/>
            <person name="Stalker J."/>
            <person name="Stange-thomann N."/>
            <person name="Stavropoulos S."/>
            <person name="Stetson K."/>
            <person name="Stone C."/>
            <person name="Stone S."/>
            <person name="Stubbs M."/>
            <person name="Talamas J."/>
            <person name="Tchuinga P."/>
            <person name="Tenzing P."/>
            <person name="Tesfaye S."/>
            <person name="Theodore J."/>
            <person name="Thoulutsang Y."/>
            <person name="Topham K."/>
            <person name="Towey S."/>
            <person name="Tsamla T."/>
            <person name="Tsomo N."/>
            <person name="Vallee D."/>
            <person name="Vassiliev H."/>
            <person name="Venkataraman V."/>
            <person name="Vinson J."/>
            <person name="Vo A."/>
            <person name="Wade C."/>
            <person name="Wang S."/>
            <person name="Wangchuk T."/>
            <person name="Wangdi T."/>
            <person name="Whittaker C."/>
            <person name="Wilkinson J."/>
            <person name="Wu Y."/>
            <person name="Wyman D."/>
            <person name="Yadav S."/>
            <person name="Yang S."/>
            <person name="Yang X."/>
            <person name="Yeager S."/>
            <person name="Yee E."/>
            <person name="Young G."/>
            <person name="Zainoun J."/>
            <person name="Zembeck L."/>
            <person name="Zimmer A."/>
            <person name="Zody M."/>
            <person name="Lander E."/>
        </authorList>
    </citation>
    <scope>NUCLEOTIDE SEQUENCE [LARGE SCALE GENOMIC DNA]</scope>
</reference>
<evidence type="ECO:0000259" key="8">
    <source>
        <dbReference type="PROSITE" id="PS50235"/>
    </source>
</evidence>
<feature type="compositionally biased region" description="Polar residues" evidence="7">
    <location>
        <begin position="1"/>
        <end position="13"/>
    </location>
</feature>
<dbReference type="PROSITE" id="PS50235">
    <property type="entry name" value="USP_3"/>
    <property type="match status" value="1"/>
</dbReference>
<reference evidence="9" key="2">
    <citation type="submission" date="2025-08" db="UniProtKB">
        <authorList>
            <consortium name="Ensembl"/>
        </authorList>
    </citation>
    <scope>IDENTIFICATION</scope>
</reference>
<dbReference type="PANTHER" id="PTHR43982">
    <property type="entry name" value="UBIQUITIN CARBOXYL-TERMINAL HYDROLASE"/>
    <property type="match status" value="1"/>
</dbReference>
<dbReference type="SUPFAM" id="SSF54001">
    <property type="entry name" value="Cysteine proteinases"/>
    <property type="match status" value="1"/>
</dbReference>
<reference evidence="9" key="3">
    <citation type="submission" date="2025-09" db="UniProtKB">
        <authorList>
            <consortium name="Ensembl"/>
        </authorList>
    </citation>
    <scope>IDENTIFICATION</scope>
</reference>
<evidence type="ECO:0000313" key="9">
    <source>
        <dbReference type="Ensembl" id="ENSCSAVP00000002535.1"/>
    </source>
</evidence>
<dbReference type="InterPro" id="IPR028889">
    <property type="entry name" value="USP"/>
</dbReference>
<dbReference type="GO" id="GO:0004843">
    <property type="term" value="F:cysteine-type deubiquitinase activity"/>
    <property type="evidence" value="ECO:0007669"/>
    <property type="project" value="UniProtKB-EC"/>
</dbReference>
<feature type="compositionally biased region" description="Low complexity" evidence="7">
    <location>
        <begin position="52"/>
        <end position="64"/>
    </location>
</feature>
<evidence type="ECO:0000256" key="6">
    <source>
        <dbReference type="ARBA" id="ARBA00022807"/>
    </source>
</evidence>
<dbReference type="HOGENOM" id="CLU_764038_0_0_1"/>
<dbReference type="Gene3D" id="3.90.70.10">
    <property type="entry name" value="Cysteine proteinases"/>
    <property type="match status" value="1"/>
</dbReference>
<feature type="region of interest" description="Disordered" evidence="7">
    <location>
        <begin position="292"/>
        <end position="329"/>
    </location>
</feature>
<feature type="compositionally biased region" description="Polar residues" evidence="7">
    <location>
        <begin position="297"/>
        <end position="306"/>
    </location>
</feature>
<feature type="domain" description="USP" evidence="8">
    <location>
        <begin position="1"/>
        <end position="189"/>
    </location>
</feature>
<evidence type="ECO:0000256" key="3">
    <source>
        <dbReference type="ARBA" id="ARBA00022670"/>
    </source>
</evidence>
<evidence type="ECO:0000256" key="2">
    <source>
        <dbReference type="ARBA" id="ARBA00012759"/>
    </source>
</evidence>
<dbReference type="GO" id="GO:0016579">
    <property type="term" value="P:protein deubiquitination"/>
    <property type="evidence" value="ECO:0007669"/>
    <property type="project" value="InterPro"/>
</dbReference>
<dbReference type="Ensembl" id="ENSCSAVT00000002576.1">
    <property type="protein sequence ID" value="ENSCSAVP00000002535.1"/>
    <property type="gene ID" value="ENSCSAVG00000001495.1"/>
</dbReference>